<protein>
    <recommendedName>
        <fullName evidence="3">Gliding motility-associated C-terminal domain-containing protein</fullName>
    </recommendedName>
</protein>
<organism evidence="1 2">
    <name type="scientific">Flavobacterium plurextorum</name>
    <dbReference type="NCBI Taxonomy" id="1114867"/>
    <lineage>
        <taxon>Bacteria</taxon>
        <taxon>Pseudomonadati</taxon>
        <taxon>Bacteroidota</taxon>
        <taxon>Flavobacteriia</taxon>
        <taxon>Flavobacteriales</taxon>
        <taxon>Flavobacteriaceae</taxon>
        <taxon>Flavobacterium</taxon>
    </lineage>
</organism>
<dbReference type="EMBL" id="MUHD01000036">
    <property type="protein sequence ID" value="OXB03358.1"/>
    <property type="molecule type" value="Genomic_DNA"/>
</dbReference>
<dbReference type="RefSeq" id="WP_089059412.1">
    <property type="nucleotide sequence ID" value="NZ_MUHD01000036.1"/>
</dbReference>
<sequence length="2968" mass="318408">MKKTSILRILLLSLISFQYFTIYSQNLVAYGLKGAKEFDAVFFTPSYQFKSQFGAHSKNISVRQDASEIVNPVIKYAQSPYVGVVSRCPNDGSMLPKLFLCGLNDSRLIQTGITDAVFITWQRRTGGCASFTRGNCPNKDSNCTWADVGEGADYAASSSGEFRIKIRNKNNTESVFYFNVYKNELDPNGITKSDIINGINSCTIPGQIIAGGLGSGYEYSCTTNPVPNEWQDSNMFSIINPGSYNIFIRLKGVDGGCIFNVKNIVVRSVNFTSALTAAQPLCSGEKGIIKVTANAVNRQLKYAIYKGQNTAPLSTVGPVSLSEFEFTGLDAGSYRVVSSVDGTCATDEQSIKINSLAKIVNNSYITQALTVCANGLIKGAATGGTAPYRYSVNADDAGFQVISNGIVTVKNGGTYIMRVEDVNGCIIDKKISIPAVTKPEYTITSINGKCGENSSIEVKLTKDNGFNLEYSKDNGVNFINGNGGGVIFSNLTNGQYAIVVRYTKTGVNNGSSCSDNPHIINIGATTPLTASAGIGSLSGCGPDSDAGQGIARITNPQGGTPFPAPNLYLYSFDNQKSWITKNEGYIKPGGPYSVFIKDAAGCVYEMAGLKLDPKPAPPVITMDEPVYNCDGTANSSVRINDGLGNPKYAYKLYLDGNPNPNTADPNMFLNVSPGDHYITVDYSVLTVSTYSNLLDESFGSGENTTSPGINSFYYCFERQLPGQPETYCNGSYAINDGDYSVTSSINKAITSTWGWRYPKDHTSNGTDPKGRFLAVNIGSQIPETTVLYEKQINDVIPNQPINFDFYAMNLMMPGAGNEDPNLRIALVDANGEEISWFATGPIARSVSDTDWKHFPETPIALNPGNNNSLRLIIRSNVRKANGNDVAIDDIKVFQIPKTCGAQSLFKIKVNSNKVFNARVENSSPVKCVGESSGALSIYAENFSDTFQYSIDGQPWISSAVSPVLVSGLKANPYSVKVRYNDKSPDCDFDIPAVVTSVETFLVEAAATVATCSDGASVTARATGGTAPYSFVLKDSAGKETPFLSDGNAGGILKKIPPGNYVVIGMDKNSCSNNSQQLNLVVAQSDVAQLTIDETKKICFDGSNGTAITIAISGGKEPFTYSVSQDGGIVYDAFRPSFSDREFTFTAPAGGTYDFIVMDANGCKSSFNIIIDDQISAKSVLTKDITCGAFPQNAARIEVSVKGGTEPFGYRVKSNGGTFNGPPVLFEGKTFEYSPAASGSYTFEITDSKGCTEETEALAVKDPEIVTVTYISTDPVCNGNSDGTILFTAITGTGPFRYSIDSGQTFQDSYKFGGLSAGTYNYAVKDSNGCIAEGNAVLANPSAVTLDIHTNGIACGPLKPGSFDVRVSGGGKAPYIYYLYDNAMNVIDSYTATTAGDAAVMHNFPNLSFGDYFMTAVDINGCEFKSSKLRIEPPPYLDLSGTIIGNTCVEGISVALKVTGGTGPDFTYNILGTSRTSGSITSAVYTFDKLEQNMTYVFEVLDSNGCPSYLEVKTPSISNLIIDSIVTKQVTCYGAANGEVTFTVSQYSASELQYEIRDNLTNKEVSPSLSGSVYGLTGNSFTGTIKGLKPGNYSLYIKETDGTSCSISQIFKITQPTLPLSAQITSINNANCHMGALITLKASGGTGPYLYATAVSPAIPSLFDNSNVLELGKPETNWNILVKDANGCIFALSHTTATDSSPAIALSIVDKCASQNEFAIRVIETSAGKGPYSLKMDNGVFTPIKALPYNITGLSSGNHTITLKDANECTDTKSIKIDSPIKVIASVSVLPGCEVNNGEILLAPSGGSSSYNYSISPMHPGIIVKGNKITGLIADNYTITMTDIQNHCTAIAEVSLSPASPVKFEAQGAKATCKGAQDGSISVRLSNDNNNPPYTYSISGGLIASVSDQSSSEFTDLPAGSYTIEVKSGRGCKVKKIIDIAEPDQIEIKPTITKYSCKANNNGFTYARITADNVKGGAGPGNYVAYQFFRDGIEVQNGSSNTHTEYDYKGGSYTINVYDKNNCMGTSEAVAVEPFTIMESLKINRIFPITCENLESVKAVVNIKGTASSLQYHLTGIENTVADPQTNSTGEFSGLGIGDYLITAEDTGTGCSIAEYYHVFAPNTFEIQVQSANAEICYGENAGSIELILADTKPVPTNDSWIYDYIITGPMPAIYGSSDNSGPVKITGLMAGEYTVTAKLKSGSKCEVRTGFHIVQPLSKLDIELQYTAVSCKSGYNDGTITATAKGGWTDRAYQYELIGPIAHIYSDVYHFDNLTPGHYIVNIKDSKGCIATAAVDLLFPEPIKFTAAAVPPVLSCYGDDSAIILISNTSGGIGSHYAYTLNYTLPAGDVISIGPQSSNEFKGLFSGNYSVIVTDGFSCEKVSDIITISNPVKLQVELSQNTEITCASDATFTLTASGGKSPYVYSEDGTNYGTSFNSSITFSAKPGLHQYWVKDSLGCISEKSGALLIDPLVPLSVELDLKYAKVNCKGEAGAMIIAESKGGMGDYRYSLLDRNGAEIRTAQTNGLFDSLSGEESPYTVLVRSGDCQINSVAVKITEPEAALTSAYSISSVSCFGGNDGIIDLVAQGGTGRIKYAISPNLDMFVESGKFERLPKGTYTVIAVDIVGCSNIYRDIKIEEPAFLTVSEIPNSKLPEICKGDKNGAFFIEINGGTAPYFESLDNEKGPYFPVNGFVKDYLNQTGGKHTVYIKDNKGCTSEREVIMPEPAVLNPAIEIQYECVDNRQYSIVTVTVDSSNTDTLEVDYSLDSDQGPWQSNNIFTNLAPGSHYLIARHTNGCTAKSKGFEIRPYNPLTVALSEQDEMNVISVRADGGIPEYEFSVNGRPFTSSSSFKIYESGNYDVTVRDRNGCTKTITVHGVYVDVCISNYFTPNGDGVYDTWGPGCTDIYNKLEFSIFDRYGRLIGNYHYGQKWDGKYKGAEMPSGDYWYVLKLNDEKDRRKFSGHVTLFR</sequence>
<gene>
    <name evidence="1" type="ORF">B0A81_18685</name>
</gene>
<proteinExistence type="predicted"/>
<dbReference type="Pfam" id="PF13573">
    <property type="entry name" value="SprB"/>
    <property type="match status" value="4"/>
</dbReference>
<keyword evidence="2" id="KW-1185">Reference proteome</keyword>
<reference evidence="1 2" key="1">
    <citation type="submission" date="2016-11" db="EMBL/GenBank/DDBJ databases">
        <title>Whole genomes of Flavobacteriaceae.</title>
        <authorList>
            <person name="Stine C."/>
            <person name="Li C."/>
            <person name="Tadesse D."/>
        </authorList>
    </citation>
    <scope>NUCLEOTIDE SEQUENCE [LARGE SCALE GENOMIC DNA]</scope>
    <source>
        <strain evidence="1 2">CCUG 60112</strain>
    </source>
</reference>
<name>A0ABX4CPU8_9FLAO</name>
<evidence type="ECO:0000313" key="1">
    <source>
        <dbReference type="EMBL" id="OXB03358.1"/>
    </source>
</evidence>
<comment type="caution">
    <text evidence="1">The sequence shown here is derived from an EMBL/GenBank/DDBJ whole genome shotgun (WGS) entry which is preliminary data.</text>
</comment>
<dbReference type="NCBIfam" id="TIGR04131">
    <property type="entry name" value="Bac_Flav_CTERM"/>
    <property type="match status" value="1"/>
</dbReference>
<dbReference type="Pfam" id="PF13585">
    <property type="entry name" value="CHU_C"/>
    <property type="match status" value="1"/>
</dbReference>
<evidence type="ECO:0000313" key="2">
    <source>
        <dbReference type="Proteomes" id="UP000198381"/>
    </source>
</evidence>
<dbReference type="InterPro" id="IPR025667">
    <property type="entry name" value="SprB_repeat"/>
</dbReference>
<dbReference type="Proteomes" id="UP000198381">
    <property type="component" value="Unassembled WGS sequence"/>
</dbReference>
<accession>A0ABX4CPU8</accession>
<dbReference type="InterPro" id="IPR026341">
    <property type="entry name" value="T9SS_type_B"/>
</dbReference>
<evidence type="ECO:0008006" key="3">
    <source>
        <dbReference type="Google" id="ProtNLM"/>
    </source>
</evidence>